<organism evidence="9 10">
    <name type="scientific">Euphydryas editha</name>
    <name type="common">Edith's checkerspot</name>
    <dbReference type="NCBI Taxonomy" id="104508"/>
    <lineage>
        <taxon>Eukaryota</taxon>
        <taxon>Metazoa</taxon>
        <taxon>Ecdysozoa</taxon>
        <taxon>Arthropoda</taxon>
        <taxon>Hexapoda</taxon>
        <taxon>Insecta</taxon>
        <taxon>Pterygota</taxon>
        <taxon>Neoptera</taxon>
        <taxon>Endopterygota</taxon>
        <taxon>Lepidoptera</taxon>
        <taxon>Glossata</taxon>
        <taxon>Ditrysia</taxon>
        <taxon>Papilionoidea</taxon>
        <taxon>Nymphalidae</taxon>
        <taxon>Nymphalinae</taxon>
        <taxon>Euphydryas</taxon>
    </lineage>
</organism>
<dbReference type="InterPro" id="IPR043504">
    <property type="entry name" value="Peptidase_S1_PA_chymotrypsin"/>
</dbReference>
<dbReference type="InterPro" id="IPR001314">
    <property type="entry name" value="Peptidase_S1A"/>
</dbReference>
<keyword evidence="3 6" id="KW-0378">Hydrolase</keyword>
<dbReference type="InterPro" id="IPR050430">
    <property type="entry name" value="Peptidase_S1"/>
</dbReference>
<keyword evidence="4 6" id="KW-0720">Serine protease</keyword>
<sequence>MKLILVVASLALAVSAQEPIFGDYHEEIGIPEAERIWRAETAIDFDGSRIVGGDVSGAGQFPYLGGLIITLTDNRQSVCGSSLLSNTKIITAAHCWRTANTQAREFLVVLGSLRLFSGGVRIRTSNVEVHGSYNTRTLQNDVAIGTISSVAYSNVINRIPIATGSNDYVGVVATAAGFGLTRDGGGIPQSQVKRHVNMQVITNTVCRRTFGPLIVTASTLCTATTGGRSTCNGDSGGPLTVGSGGSRQLIGVVSFGSAQGCERGLPAGFARVTSFASWINARM</sequence>
<gene>
    <name evidence="9" type="ORF">EEDITHA_LOCUS8381</name>
</gene>
<evidence type="ECO:0000256" key="3">
    <source>
        <dbReference type="ARBA" id="ARBA00022801"/>
    </source>
</evidence>
<dbReference type="AlphaFoldDB" id="A0AAU9U4K7"/>
<comment type="similarity">
    <text evidence="1">Belongs to the peptidase S1 family.</text>
</comment>
<keyword evidence="5" id="KW-1015">Disulfide bond</keyword>
<dbReference type="PANTHER" id="PTHR24276:SF98">
    <property type="entry name" value="FI18310P1-RELATED"/>
    <property type="match status" value="1"/>
</dbReference>
<evidence type="ECO:0000313" key="9">
    <source>
        <dbReference type="EMBL" id="CAH2092640.1"/>
    </source>
</evidence>
<evidence type="ECO:0000256" key="5">
    <source>
        <dbReference type="ARBA" id="ARBA00023157"/>
    </source>
</evidence>
<evidence type="ECO:0000313" key="10">
    <source>
        <dbReference type="Proteomes" id="UP001153954"/>
    </source>
</evidence>
<evidence type="ECO:0000256" key="2">
    <source>
        <dbReference type="ARBA" id="ARBA00022670"/>
    </source>
</evidence>
<feature type="signal peptide" evidence="7">
    <location>
        <begin position="1"/>
        <end position="16"/>
    </location>
</feature>
<keyword evidence="7" id="KW-0732">Signal</keyword>
<evidence type="ECO:0000259" key="8">
    <source>
        <dbReference type="PROSITE" id="PS50240"/>
    </source>
</evidence>
<dbReference type="PRINTS" id="PR00722">
    <property type="entry name" value="CHYMOTRYPSIN"/>
</dbReference>
<keyword evidence="2 6" id="KW-0645">Protease</keyword>
<dbReference type="CDD" id="cd00190">
    <property type="entry name" value="Tryp_SPc"/>
    <property type="match status" value="1"/>
</dbReference>
<feature type="domain" description="Peptidase S1" evidence="8">
    <location>
        <begin position="50"/>
        <end position="283"/>
    </location>
</feature>
<dbReference type="SMART" id="SM00020">
    <property type="entry name" value="Tryp_SPc"/>
    <property type="match status" value="1"/>
</dbReference>
<evidence type="ECO:0000256" key="6">
    <source>
        <dbReference type="RuleBase" id="RU363034"/>
    </source>
</evidence>
<dbReference type="PROSITE" id="PS00135">
    <property type="entry name" value="TRYPSIN_SER"/>
    <property type="match status" value="1"/>
</dbReference>
<evidence type="ECO:0000256" key="7">
    <source>
        <dbReference type="SAM" id="SignalP"/>
    </source>
</evidence>
<protein>
    <recommendedName>
        <fullName evidence="8">Peptidase S1 domain-containing protein</fullName>
    </recommendedName>
</protein>
<dbReference type="Proteomes" id="UP001153954">
    <property type="component" value="Unassembled WGS sequence"/>
</dbReference>
<feature type="chain" id="PRO_5043628173" description="Peptidase S1 domain-containing protein" evidence="7">
    <location>
        <begin position="17"/>
        <end position="283"/>
    </location>
</feature>
<dbReference type="InterPro" id="IPR001254">
    <property type="entry name" value="Trypsin_dom"/>
</dbReference>
<name>A0AAU9U4K7_EUPED</name>
<dbReference type="SUPFAM" id="SSF50494">
    <property type="entry name" value="Trypsin-like serine proteases"/>
    <property type="match status" value="1"/>
</dbReference>
<dbReference type="GO" id="GO:0004252">
    <property type="term" value="F:serine-type endopeptidase activity"/>
    <property type="evidence" value="ECO:0007669"/>
    <property type="project" value="InterPro"/>
</dbReference>
<evidence type="ECO:0000256" key="1">
    <source>
        <dbReference type="ARBA" id="ARBA00007664"/>
    </source>
</evidence>
<proteinExistence type="inferred from homology"/>
<dbReference type="InterPro" id="IPR018114">
    <property type="entry name" value="TRYPSIN_HIS"/>
</dbReference>
<dbReference type="EMBL" id="CAKOGL010000012">
    <property type="protein sequence ID" value="CAH2092640.1"/>
    <property type="molecule type" value="Genomic_DNA"/>
</dbReference>
<dbReference type="PROSITE" id="PS50240">
    <property type="entry name" value="TRYPSIN_DOM"/>
    <property type="match status" value="1"/>
</dbReference>
<dbReference type="PROSITE" id="PS00134">
    <property type="entry name" value="TRYPSIN_HIS"/>
    <property type="match status" value="1"/>
</dbReference>
<accession>A0AAU9U4K7</accession>
<keyword evidence="10" id="KW-1185">Reference proteome</keyword>
<comment type="caution">
    <text evidence="9">The sequence shown here is derived from an EMBL/GenBank/DDBJ whole genome shotgun (WGS) entry which is preliminary data.</text>
</comment>
<dbReference type="GO" id="GO:0006508">
    <property type="term" value="P:proteolysis"/>
    <property type="evidence" value="ECO:0007669"/>
    <property type="project" value="UniProtKB-KW"/>
</dbReference>
<dbReference type="InterPro" id="IPR009003">
    <property type="entry name" value="Peptidase_S1_PA"/>
</dbReference>
<dbReference type="Pfam" id="PF00089">
    <property type="entry name" value="Trypsin"/>
    <property type="match status" value="1"/>
</dbReference>
<evidence type="ECO:0000256" key="4">
    <source>
        <dbReference type="ARBA" id="ARBA00022825"/>
    </source>
</evidence>
<dbReference type="PANTHER" id="PTHR24276">
    <property type="entry name" value="POLYSERASE-RELATED"/>
    <property type="match status" value="1"/>
</dbReference>
<dbReference type="InterPro" id="IPR033116">
    <property type="entry name" value="TRYPSIN_SER"/>
</dbReference>
<reference evidence="9" key="1">
    <citation type="submission" date="2022-03" db="EMBL/GenBank/DDBJ databases">
        <authorList>
            <person name="Tunstrom K."/>
        </authorList>
    </citation>
    <scope>NUCLEOTIDE SEQUENCE</scope>
</reference>
<dbReference type="Gene3D" id="2.40.10.10">
    <property type="entry name" value="Trypsin-like serine proteases"/>
    <property type="match status" value="2"/>
</dbReference>